<dbReference type="CDD" id="cd10969">
    <property type="entry name" value="CE4_Ecf1_like_5s"/>
    <property type="match status" value="1"/>
</dbReference>
<proteinExistence type="predicted"/>
<dbReference type="PATRIC" id="fig|999414.3.peg.2257"/>
<dbReference type="InterPro" id="IPR051398">
    <property type="entry name" value="Polysacch_Deacetylase"/>
</dbReference>
<dbReference type="AlphaFoldDB" id="H1HIG9"/>
<evidence type="ECO:0000313" key="5">
    <source>
        <dbReference type="Proteomes" id="UP000004565"/>
    </source>
</evidence>
<feature type="domain" description="NodB homology" evidence="3">
    <location>
        <begin position="67"/>
        <end position="172"/>
    </location>
</feature>
<evidence type="ECO:0000256" key="2">
    <source>
        <dbReference type="ARBA" id="ARBA00022729"/>
    </source>
</evidence>
<dbReference type="HOGENOM" id="CLU_030024_3_0_0"/>
<dbReference type="EMBL" id="AGEH01000036">
    <property type="protein sequence ID" value="EHO75597.1"/>
    <property type="molecule type" value="Genomic_DNA"/>
</dbReference>
<keyword evidence="2" id="KW-0732">Signal</keyword>
<dbReference type="Pfam" id="PF01522">
    <property type="entry name" value="Polysacc_deac_1"/>
    <property type="match status" value="2"/>
</dbReference>
<dbReference type="Gene3D" id="3.20.20.370">
    <property type="entry name" value="Glycoside hydrolase/deacetylase"/>
    <property type="match status" value="1"/>
</dbReference>
<dbReference type="PANTHER" id="PTHR34216">
    <property type="match status" value="1"/>
</dbReference>
<reference evidence="4 5" key="1">
    <citation type="submission" date="2011-12" db="EMBL/GenBank/DDBJ databases">
        <title>The Genome Sequence of Fusobacterium nucleatum subsp. animalis OT 420.</title>
        <authorList>
            <consortium name="The Broad Institute Genome Sequencing Platform"/>
            <person name="Earl A."/>
            <person name="Ward D."/>
            <person name="Feldgarden M."/>
            <person name="Gevers D."/>
            <person name="Izard J."/>
            <person name="Blanton J.M."/>
            <person name="Mathney J."/>
            <person name="Tanner A.C."/>
            <person name="Dewhirst F.E."/>
            <person name="Young S.K."/>
            <person name="Zeng Q."/>
            <person name="Gargeya S."/>
            <person name="Fitzgerald M."/>
            <person name="Haas B."/>
            <person name="Abouelleil A."/>
            <person name="Alvarado L."/>
            <person name="Arachchi H.M."/>
            <person name="Berlin A."/>
            <person name="Chapman S.B."/>
            <person name="Gearin G."/>
            <person name="Goldberg J."/>
            <person name="Griggs A."/>
            <person name="Gujja S."/>
            <person name="Hansen M."/>
            <person name="Heiman D."/>
            <person name="Howarth C."/>
            <person name="Larimer J."/>
            <person name="Lui A."/>
            <person name="MacDonald P.J.P."/>
            <person name="McCowen C."/>
            <person name="Montmayeur A."/>
            <person name="Murphy C."/>
            <person name="Neiman D."/>
            <person name="Pearson M."/>
            <person name="Priest M."/>
            <person name="Roberts A."/>
            <person name="Saif S."/>
            <person name="Shea T."/>
            <person name="Sisk P."/>
            <person name="Stolte C."/>
            <person name="Sykes S."/>
            <person name="Wortman J."/>
            <person name="Nusbaum C."/>
            <person name="Birren B."/>
        </authorList>
    </citation>
    <scope>NUCLEOTIDE SEQUENCE [LARGE SCALE GENOMIC DNA]</scope>
    <source>
        <strain evidence="5">F0419</strain>
    </source>
</reference>
<protein>
    <recommendedName>
        <fullName evidence="3">NodB homology domain-containing protein</fullName>
    </recommendedName>
</protein>
<dbReference type="RefSeq" id="WP_005911204.1">
    <property type="nucleotide sequence ID" value="NZ_AKCE01000002.1"/>
</dbReference>
<dbReference type="InterPro" id="IPR011330">
    <property type="entry name" value="Glyco_hydro/deAcase_b/a-brl"/>
</dbReference>
<evidence type="ECO:0000256" key="1">
    <source>
        <dbReference type="ARBA" id="ARBA00004613"/>
    </source>
</evidence>
<dbReference type="GO" id="GO:0016810">
    <property type="term" value="F:hydrolase activity, acting on carbon-nitrogen (but not peptide) bonds"/>
    <property type="evidence" value="ECO:0007669"/>
    <property type="project" value="InterPro"/>
</dbReference>
<accession>H1HIG9</accession>
<dbReference type="PANTHER" id="PTHR34216:SF3">
    <property type="entry name" value="POLY-BETA-1,6-N-ACETYL-D-GLUCOSAMINE N-DEACETYLASE"/>
    <property type="match status" value="1"/>
</dbReference>
<gene>
    <name evidence="4" type="ORF">HMPREF9942_02270</name>
</gene>
<dbReference type="SUPFAM" id="SSF88713">
    <property type="entry name" value="Glycoside hydrolase/deacetylase"/>
    <property type="match status" value="1"/>
</dbReference>
<comment type="caution">
    <text evidence="4">The sequence shown here is derived from an EMBL/GenBank/DDBJ whole genome shotgun (WGS) entry which is preliminary data.</text>
</comment>
<comment type="subcellular location">
    <subcellularLocation>
        <location evidence="1">Secreted</location>
    </subcellularLocation>
</comment>
<dbReference type="Proteomes" id="UP000004565">
    <property type="component" value="Unassembled WGS sequence"/>
</dbReference>
<feature type="domain" description="NodB homology" evidence="3">
    <location>
        <begin position="263"/>
        <end position="311"/>
    </location>
</feature>
<organism evidence="4 5">
    <name type="scientific">Fusobacterium animalis F0419</name>
    <dbReference type="NCBI Taxonomy" id="999414"/>
    <lineage>
        <taxon>Bacteria</taxon>
        <taxon>Fusobacteriati</taxon>
        <taxon>Fusobacteriota</taxon>
        <taxon>Fusobacteriia</taxon>
        <taxon>Fusobacteriales</taxon>
        <taxon>Fusobacteriaceae</taxon>
        <taxon>Fusobacterium</taxon>
    </lineage>
</organism>
<evidence type="ECO:0000259" key="3">
    <source>
        <dbReference type="Pfam" id="PF01522"/>
    </source>
</evidence>
<evidence type="ECO:0000313" key="4">
    <source>
        <dbReference type="EMBL" id="EHO75597.1"/>
    </source>
</evidence>
<dbReference type="GO" id="GO:0005576">
    <property type="term" value="C:extracellular region"/>
    <property type="evidence" value="ECO:0007669"/>
    <property type="project" value="UniProtKB-SubCell"/>
</dbReference>
<dbReference type="InterPro" id="IPR002509">
    <property type="entry name" value="NODB_dom"/>
</dbReference>
<name>H1HIG9_9FUSO</name>
<dbReference type="GO" id="GO:0005975">
    <property type="term" value="P:carbohydrate metabolic process"/>
    <property type="evidence" value="ECO:0007669"/>
    <property type="project" value="InterPro"/>
</dbReference>
<sequence length="364" mass="43405">MMIFILIIFALIILLILFNKRAVPVFLYHQVNPISSNVSPELFEEHLKIIKKYNMKTITISEYYNKNINKNSMLLTFDDGYYDNFKYVFPLLKKYNMKATIFLNTLYIMDKRETEPEIKDNNTVNLEAIKKYIENGKATINQYMSWEEIKDMYDSGLIDFQAHSHKHMAIFTNPKIEGLTKKDRMEAPELYLYGELEDNLPIFAKRGEYSGKAKIVKKKFFNIFKDFYEENIENKITDKNEILKKCQEFIDKNNEYFSDESEAEYKKRIEEDYLENKRLIEKNLGNQVKFFCWPWGHRSKETIKILKELGVVGFISTKKGTNSMRPNWDMIRRIELRKYSPEKFKINLLVARNLILGKIYGWIS</sequence>